<evidence type="ECO:0000313" key="4">
    <source>
        <dbReference type="Proteomes" id="UP000277498"/>
    </source>
</evidence>
<dbReference type="InterPro" id="IPR011042">
    <property type="entry name" value="6-blade_b-propeller_TolB-like"/>
</dbReference>
<dbReference type="AlphaFoldDB" id="A0A3P5X730"/>
<dbReference type="InterPro" id="IPR011041">
    <property type="entry name" value="Quinoprot_gluc/sorb_DH_b-prop"/>
</dbReference>
<evidence type="ECO:0000313" key="3">
    <source>
        <dbReference type="EMBL" id="VDC30182.1"/>
    </source>
</evidence>
<evidence type="ECO:0000259" key="2">
    <source>
        <dbReference type="Pfam" id="PF07995"/>
    </source>
</evidence>
<dbReference type="PANTHER" id="PTHR19328:SF75">
    <property type="entry name" value="ALDOSE SUGAR DEHYDROGENASE YLII"/>
    <property type="match status" value="1"/>
</dbReference>
<dbReference type="InterPro" id="IPR012938">
    <property type="entry name" value="Glc/Sorbosone_DH"/>
</dbReference>
<dbReference type="EMBL" id="UXAW01000075">
    <property type="protein sequence ID" value="VDC30182.1"/>
    <property type="molecule type" value="Genomic_DNA"/>
</dbReference>
<name>A0A3P5X730_9RHOB</name>
<dbReference type="Proteomes" id="UP000277498">
    <property type="component" value="Unassembled WGS sequence"/>
</dbReference>
<proteinExistence type="predicted"/>
<feature type="signal peptide" evidence="1">
    <location>
        <begin position="1"/>
        <end position="22"/>
    </location>
</feature>
<feature type="domain" description="Glucose/Sorbosone dehydrogenase" evidence="2">
    <location>
        <begin position="42"/>
        <end position="366"/>
    </location>
</feature>
<dbReference type="GO" id="GO:0016491">
    <property type="term" value="F:oxidoreductase activity"/>
    <property type="evidence" value="ECO:0007669"/>
    <property type="project" value="UniProtKB-KW"/>
</dbReference>
<dbReference type="EC" id="1.1.5.-" evidence="3"/>
<dbReference type="Pfam" id="PF07995">
    <property type="entry name" value="GSDH"/>
    <property type="match status" value="1"/>
</dbReference>
<accession>A0A3P5X730</accession>
<dbReference type="Gene3D" id="2.120.10.30">
    <property type="entry name" value="TolB, C-terminal domain"/>
    <property type="match status" value="1"/>
</dbReference>
<keyword evidence="1" id="KW-0732">Signal</keyword>
<sequence length="371" mass="39074">MSRLVPAVFAAVMLSLPGVARADTVVATSAGEMEIRRIADGLDTPWALAFLPDGSLLITERGGRLLRLNEGAAQEIAGLPEVAALGQGGLLDVMVAADFAQSREIWLTWAGRSGEGLASMAGRGRLSEDFLALEGFETLFTGESLPASRHFGARLVGAADGSVFVTLGDRGTGPGGQEAQDPALSVGSVVHLNPDGSPATVREGWRAGVWSIGHRNIQGAALMMPDGGLLIVEHGAKGGDEINLAAEGLNYGWPVISYGVNYNGRRIGTGTHAEGMEQPLHYWDPSIAPSGLMVYSGALVPGWRGDVFTGSLKSDFISRLDPDAAAATGWAEERIASDETLRVRDIREGPDGAIWFLSEERGALYRMAPVE</sequence>
<reference evidence="3 4" key="1">
    <citation type="submission" date="2018-11" db="EMBL/GenBank/DDBJ databases">
        <authorList>
            <person name="Criscuolo A."/>
        </authorList>
    </citation>
    <scope>NUCLEOTIDE SEQUENCE [LARGE SCALE GENOMIC DNA]</scope>
    <source>
        <strain evidence="3">ACIP111625</strain>
    </source>
</reference>
<dbReference type="SUPFAM" id="SSF50952">
    <property type="entry name" value="Soluble quinoprotein glucose dehydrogenase"/>
    <property type="match status" value="1"/>
</dbReference>
<dbReference type="PANTHER" id="PTHR19328">
    <property type="entry name" value="HEDGEHOG-INTERACTING PROTEIN"/>
    <property type="match status" value="1"/>
</dbReference>
<protein>
    <submittedName>
        <fullName evidence="3">Soluble aldose sugar dehydrogenase YliI</fullName>
        <ecNumber evidence="3">1.1.5.-</ecNumber>
    </submittedName>
</protein>
<evidence type="ECO:0000256" key="1">
    <source>
        <dbReference type="SAM" id="SignalP"/>
    </source>
</evidence>
<feature type="chain" id="PRO_5018031404" evidence="1">
    <location>
        <begin position="23"/>
        <end position="371"/>
    </location>
</feature>
<dbReference type="RefSeq" id="WP_124087214.1">
    <property type="nucleotide sequence ID" value="NZ_UXAW01000075.1"/>
</dbReference>
<keyword evidence="3" id="KW-0560">Oxidoreductase</keyword>
<dbReference type="OrthoDB" id="9770043at2"/>
<organism evidence="3 4">
    <name type="scientific">Pseudogemmobacter humi</name>
    <dbReference type="NCBI Taxonomy" id="2483812"/>
    <lineage>
        <taxon>Bacteria</taxon>
        <taxon>Pseudomonadati</taxon>
        <taxon>Pseudomonadota</taxon>
        <taxon>Alphaproteobacteria</taxon>
        <taxon>Rhodobacterales</taxon>
        <taxon>Paracoccaceae</taxon>
        <taxon>Pseudogemmobacter</taxon>
    </lineage>
</organism>
<gene>
    <name evidence="3" type="primary">yliI</name>
    <name evidence="3" type="ORF">XINFAN_02467</name>
</gene>
<keyword evidence="4" id="KW-1185">Reference proteome</keyword>